<comment type="caution">
    <text evidence="1">The sequence shown here is derived from an EMBL/GenBank/DDBJ whole genome shotgun (WGS) entry which is preliminary data.</text>
</comment>
<dbReference type="InterPro" id="IPR046653">
    <property type="entry name" value="DUF6765"/>
</dbReference>
<dbReference type="AlphaFoldDB" id="A0A841KYY1"/>
<dbReference type="Proteomes" id="UP000579281">
    <property type="component" value="Unassembled WGS sequence"/>
</dbReference>
<evidence type="ECO:0000313" key="2">
    <source>
        <dbReference type="Proteomes" id="UP000579281"/>
    </source>
</evidence>
<protein>
    <submittedName>
        <fullName evidence="1">Uncharacterized protein</fullName>
    </submittedName>
</protein>
<gene>
    <name evidence="1" type="ORF">HNQ80_003299</name>
</gene>
<keyword evidence="2" id="KW-1185">Reference proteome</keyword>
<proteinExistence type="predicted"/>
<evidence type="ECO:0000313" key="1">
    <source>
        <dbReference type="EMBL" id="MBB6217180.1"/>
    </source>
</evidence>
<reference evidence="1 2" key="1">
    <citation type="submission" date="2020-08" db="EMBL/GenBank/DDBJ databases">
        <title>Genomic Encyclopedia of Type Strains, Phase IV (KMG-IV): sequencing the most valuable type-strain genomes for metagenomic binning, comparative biology and taxonomic classification.</title>
        <authorList>
            <person name="Goeker M."/>
        </authorList>
    </citation>
    <scope>NUCLEOTIDE SEQUENCE [LARGE SCALE GENOMIC DNA]</scope>
    <source>
        <strain evidence="1 2">DSM 103526</strain>
    </source>
</reference>
<accession>A0A841KYY1</accession>
<dbReference type="RefSeq" id="WP_184311689.1">
    <property type="nucleotide sequence ID" value="NZ_JACHEN010000021.1"/>
</dbReference>
<organism evidence="1 2">
    <name type="scientific">Anaerosolibacter carboniphilus</name>
    <dbReference type="NCBI Taxonomy" id="1417629"/>
    <lineage>
        <taxon>Bacteria</taxon>
        <taxon>Bacillati</taxon>
        <taxon>Bacillota</taxon>
        <taxon>Clostridia</taxon>
        <taxon>Peptostreptococcales</taxon>
        <taxon>Thermotaleaceae</taxon>
        <taxon>Anaerosolibacter</taxon>
    </lineage>
</organism>
<dbReference type="EMBL" id="JACHEN010000021">
    <property type="protein sequence ID" value="MBB6217180.1"/>
    <property type="molecule type" value="Genomic_DNA"/>
</dbReference>
<dbReference type="Pfam" id="PF20551">
    <property type="entry name" value="DUF6765"/>
    <property type="match status" value="1"/>
</dbReference>
<sequence length="339" mass="40024">MQIDFHYYGVYVLCRAAGIKPEESSIIAYASQHTDDAIYSHELIFESGGRFQQQMSAHKILDLGVFKKEVAYEILMPFHFLPGVEGDDFFEQICCRQNSKTAKEVLRDTLNTLEKPYGLHRLGIALHMYADTWAHQNFSGLRKYNNEVEGLKPENRKYSLLEEFGANIFSELLPPIGHAQAFTCPDEPYLIWSYKPYKREGSIRIDNLSRFMDAGRHIYEFLSKEVREQIPHIFKDDLKPWKRIEDRLRYVFAMRGTQQERIKTWERKLAEGYFGFQAAVKYDEREWFQKAVTVLDKSNMKYDKKEGFSHSDWKYFHDALTMHKFFVKNELLPKYGIIT</sequence>
<name>A0A841KYY1_9FIRM</name>